<feature type="region of interest" description="Disordered" evidence="1">
    <location>
        <begin position="1"/>
        <end position="26"/>
    </location>
</feature>
<keyword evidence="7" id="KW-1185">Reference proteome</keyword>
<dbReference type="AlphaFoldDB" id="A0A814UKF8"/>
<evidence type="ECO:0000313" key="7">
    <source>
        <dbReference type="Proteomes" id="UP000663870"/>
    </source>
</evidence>
<evidence type="ECO:0000313" key="3">
    <source>
        <dbReference type="EMBL" id="CAF1176757.1"/>
    </source>
</evidence>
<feature type="compositionally biased region" description="Low complexity" evidence="1">
    <location>
        <begin position="1"/>
        <end position="17"/>
    </location>
</feature>
<evidence type="ECO:0000256" key="1">
    <source>
        <dbReference type="SAM" id="MobiDB-lite"/>
    </source>
</evidence>
<comment type="caution">
    <text evidence="3">The sequence shown here is derived from an EMBL/GenBank/DDBJ whole genome shotgun (WGS) entry which is preliminary data.</text>
</comment>
<protein>
    <submittedName>
        <fullName evidence="3">Uncharacterized protein</fullName>
    </submittedName>
</protein>
<evidence type="ECO:0000313" key="4">
    <source>
        <dbReference type="EMBL" id="CAF1431742.1"/>
    </source>
</evidence>
<accession>A0A814UKF8</accession>
<evidence type="ECO:0000313" key="6">
    <source>
        <dbReference type="Proteomes" id="UP000663854"/>
    </source>
</evidence>
<dbReference type="EMBL" id="CAJNOL010001898">
    <property type="protein sequence ID" value="CAF1435014.1"/>
    <property type="molecule type" value="Genomic_DNA"/>
</dbReference>
<evidence type="ECO:0000313" key="5">
    <source>
        <dbReference type="EMBL" id="CAF1435014.1"/>
    </source>
</evidence>
<dbReference type="EMBL" id="CAJNOH010001092">
    <property type="protein sequence ID" value="CAF1175009.1"/>
    <property type="molecule type" value="Genomic_DNA"/>
</dbReference>
<gene>
    <name evidence="4" type="ORF">JXQ802_LOCUS36477</name>
    <name evidence="5" type="ORF">JXQ802_LOCUS36659</name>
    <name evidence="2" type="ORF">PYM288_LOCUS23485</name>
    <name evidence="3" type="ORF">PYM288_LOCUS23579</name>
</gene>
<evidence type="ECO:0000313" key="2">
    <source>
        <dbReference type="EMBL" id="CAF1175009.1"/>
    </source>
</evidence>
<proteinExistence type="predicted"/>
<dbReference type="EMBL" id="CAJNOH010001105">
    <property type="protein sequence ID" value="CAF1176757.1"/>
    <property type="molecule type" value="Genomic_DNA"/>
</dbReference>
<dbReference type="EMBL" id="CAJNOL010001874">
    <property type="protein sequence ID" value="CAF1431742.1"/>
    <property type="molecule type" value="Genomic_DNA"/>
</dbReference>
<sequence length="109" mass="12178">MISNKSSACSSVAVTTSNDQQIRKKKNILKSNDNILKNTNKKKQRITKILSDETSLSKHQTSQDIQTSINSIDIEQKQQNSSTDNLIILLTQGLQSNDSNLLDVSKFIQ</sequence>
<dbReference type="Proteomes" id="UP000663854">
    <property type="component" value="Unassembled WGS sequence"/>
</dbReference>
<reference evidence="3" key="1">
    <citation type="submission" date="2021-02" db="EMBL/GenBank/DDBJ databases">
        <authorList>
            <person name="Nowell W R."/>
        </authorList>
    </citation>
    <scope>NUCLEOTIDE SEQUENCE</scope>
</reference>
<dbReference type="Proteomes" id="UP000663870">
    <property type="component" value="Unassembled WGS sequence"/>
</dbReference>
<organism evidence="3 6">
    <name type="scientific">Rotaria sordida</name>
    <dbReference type="NCBI Taxonomy" id="392033"/>
    <lineage>
        <taxon>Eukaryota</taxon>
        <taxon>Metazoa</taxon>
        <taxon>Spiralia</taxon>
        <taxon>Gnathifera</taxon>
        <taxon>Rotifera</taxon>
        <taxon>Eurotatoria</taxon>
        <taxon>Bdelloidea</taxon>
        <taxon>Philodinida</taxon>
        <taxon>Philodinidae</taxon>
        <taxon>Rotaria</taxon>
    </lineage>
</organism>
<name>A0A814UKF8_9BILA</name>